<dbReference type="PANTHER" id="PTHR42708:SF1">
    <property type="entry name" value="GLIDING MOTILITY PROTEIN MGLA"/>
    <property type="match status" value="1"/>
</dbReference>
<dbReference type="Gene3D" id="3.40.50.300">
    <property type="entry name" value="P-loop containing nucleotide triphosphate hydrolases"/>
    <property type="match status" value="1"/>
</dbReference>
<dbReference type="PANTHER" id="PTHR42708">
    <property type="entry name" value="ATP/GTP-BINDING PROTEIN-RELATED"/>
    <property type="match status" value="1"/>
</dbReference>
<dbReference type="RefSeq" id="WP_260215981.1">
    <property type="nucleotide sequence ID" value="NZ_JAJAGO010000002.1"/>
</dbReference>
<proteinExistence type="inferred from homology"/>
<evidence type="ECO:0000313" key="6">
    <source>
        <dbReference type="Proteomes" id="UP001156389"/>
    </source>
</evidence>
<keyword evidence="3" id="KW-0378">Hydrolase</keyword>
<keyword evidence="6" id="KW-1185">Reference proteome</keyword>
<dbReference type="EMBL" id="JAJAGO010000002">
    <property type="protein sequence ID" value="MCT2588995.1"/>
    <property type="molecule type" value="Genomic_DNA"/>
</dbReference>
<accession>A0ABT2JM90</accession>
<evidence type="ECO:0000256" key="4">
    <source>
        <dbReference type="ARBA" id="ARBA00023134"/>
    </source>
</evidence>
<evidence type="ECO:0000256" key="3">
    <source>
        <dbReference type="ARBA" id="ARBA00022801"/>
    </source>
</evidence>
<keyword evidence="2" id="KW-0547">Nucleotide-binding</keyword>
<comment type="similarity">
    <text evidence="1">Belongs to the GPN-loop GTPase family.</text>
</comment>
<evidence type="ECO:0000256" key="1">
    <source>
        <dbReference type="ARBA" id="ARBA00005290"/>
    </source>
</evidence>
<name>A0ABT2JM90_9ACTN</name>
<dbReference type="InterPro" id="IPR052705">
    <property type="entry name" value="Gliding_Motility_GTPase"/>
</dbReference>
<dbReference type="CDD" id="cd00882">
    <property type="entry name" value="Ras_like_GTPase"/>
    <property type="match status" value="1"/>
</dbReference>
<protein>
    <submittedName>
        <fullName evidence="5">ATP/GTP-binding protein</fullName>
    </submittedName>
</protein>
<keyword evidence="4" id="KW-0342">GTP-binding</keyword>
<dbReference type="SUPFAM" id="SSF52540">
    <property type="entry name" value="P-loop containing nucleoside triphosphate hydrolases"/>
    <property type="match status" value="1"/>
</dbReference>
<dbReference type="Pfam" id="PF03029">
    <property type="entry name" value="ATP_bind_1"/>
    <property type="match status" value="1"/>
</dbReference>
<organism evidence="5 6">
    <name type="scientific">Streptomyces gossypii</name>
    <dbReference type="NCBI Taxonomy" id="2883101"/>
    <lineage>
        <taxon>Bacteria</taxon>
        <taxon>Bacillati</taxon>
        <taxon>Actinomycetota</taxon>
        <taxon>Actinomycetes</taxon>
        <taxon>Kitasatosporales</taxon>
        <taxon>Streptomycetaceae</taxon>
        <taxon>Streptomyces</taxon>
    </lineage>
</organism>
<reference evidence="5 6" key="1">
    <citation type="submission" date="2021-10" db="EMBL/GenBank/DDBJ databases">
        <title>Streptomyces gossypii sp. nov., isolated from soil collected from cotton field.</title>
        <authorList>
            <person name="Ge X."/>
            <person name="Chen X."/>
            <person name="Liu W."/>
        </authorList>
    </citation>
    <scope>NUCLEOTIDE SEQUENCE [LARGE SCALE GENOMIC DNA]</scope>
    <source>
        <strain evidence="5 6">N2-109</strain>
    </source>
</reference>
<evidence type="ECO:0000256" key="2">
    <source>
        <dbReference type="ARBA" id="ARBA00022741"/>
    </source>
</evidence>
<dbReference type="InterPro" id="IPR027417">
    <property type="entry name" value="P-loop_NTPase"/>
</dbReference>
<gene>
    <name evidence="5" type="ORF">LHJ74_03435</name>
</gene>
<dbReference type="Proteomes" id="UP001156389">
    <property type="component" value="Unassembled WGS sequence"/>
</dbReference>
<sequence>MDSTNSDGQYLAPGVTTSVKLVVLGPFAVGKTTFVHSVSEIRPASTEEQMTRAGELVDDLNGLDGKDTTTVAMDFGRITLTDDIVLYLFGAPGQPRFASLIEGLMEGALGGVILVDTKRITESWDAMARMEEAGLAYVIAVNHFAGSPRYSESELRTALDLHPDTPLVICDVRRRESAKAPLIALVSHLLSRPRLEPAT</sequence>
<comment type="caution">
    <text evidence="5">The sequence shown here is derived from an EMBL/GenBank/DDBJ whole genome shotgun (WGS) entry which is preliminary data.</text>
</comment>
<evidence type="ECO:0000313" key="5">
    <source>
        <dbReference type="EMBL" id="MCT2588995.1"/>
    </source>
</evidence>
<dbReference type="InterPro" id="IPR004130">
    <property type="entry name" value="Gpn"/>
</dbReference>